<protein>
    <recommendedName>
        <fullName evidence="19">EF-hand domain-containing protein</fullName>
    </recommendedName>
</protein>
<keyword evidence="14" id="KW-0406">Ion transport</keyword>
<evidence type="ECO:0000256" key="5">
    <source>
        <dbReference type="ARBA" id="ARBA00022475"/>
    </source>
</evidence>
<evidence type="ECO:0000313" key="21">
    <source>
        <dbReference type="Proteomes" id="UP000655225"/>
    </source>
</evidence>
<dbReference type="InterPro" id="IPR004837">
    <property type="entry name" value="NaCa_Exmemb"/>
</dbReference>
<dbReference type="GO" id="GO:0006814">
    <property type="term" value="P:sodium ion transport"/>
    <property type="evidence" value="ECO:0007669"/>
    <property type="project" value="UniProtKB-KW"/>
</dbReference>
<feature type="transmembrane region" description="Helical" evidence="17">
    <location>
        <begin position="140"/>
        <end position="158"/>
    </location>
</feature>
<feature type="transmembrane region" description="Helical" evidence="17">
    <location>
        <begin position="583"/>
        <end position="603"/>
    </location>
</feature>
<reference evidence="20 21" key="1">
    <citation type="submission" date="2020-04" db="EMBL/GenBank/DDBJ databases">
        <title>Plant Genome Project.</title>
        <authorList>
            <person name="Zhang R.-G."/>
        </authorList>
    </citation>
    <scope>NUCLEOTIDE SEQUENCE [LARGE SCALE GENOMIC DNA]</scope>
    <source>
        <strain evidence="20">YNK0</strain>
        <tissue evidence="20">Leaf</tissue>
    </source>
</reference>
<name>A0A834ZNU3_TETSI</name>
<dbReference type="Pfam" id="PF13499">
    <property type="entry name" value="EF-hand_7"/>
    <property type="match status" value="2"/>
</dbReference>
<dbReference type="InterPro" id="IPR018247">
    <property type="entry name" value="EF_Hand_1_Ca_BS"/>
</dbReference>
<evidence type="ECO:0000256" key="4">
    <source>
        <dbReference type="ARBA" id="ARBA00022449"/>
    </source>
</evidence>
<dbReference type="PROSITE" id="PS50222">
    <property type="entry name" value="EF_HAND_2"/>
    <property type="match status" value="4"/>
</dbReference>
<evidence type="ECO:0000256" key="9">
    <source>
        <dbReference type="ARBA" id="ARBA00022737"/>
    </source>
</evidence>
<accession>A0A834ZNU3</accession>
<evidence type="ECO:0000256" key="3">
    <source>
        <dbReference type="ARBA" id="ARBA00022448"/>
    </source>
</evidence>
<gene>
    <name evidence="20" type="ORF">HHK36_005071</name>
</gene>
<feature type="transmembrane region" description="Helical" evidence="17">
    <location>
        <begin position="615"/>
        <end position="633"/>
    </location>
</feature>
<feature type="transmembrane region" description="Helical" evidence="17">
    <location>
        <begin position="170"/>
        <end position="192"/>
    </location>
</feature>
<feature type="domain" description="EF-hand" evidence="19">
    <location>
        <begin position="367"/>
        <end position="402"/>
    </location>
</feature>
<comment type="similarity">
    <text evidence="2">Belongs to the Ca(2+):cation antiporter (CaCA) (TC 2.A.19) family.</text>
</comment>
<dbReference type="Gene3D" id="1.10.238.10">
    <property type="entry name" value="EF-hand"/>
    <property type="match status" value="2"/>
</dbReference>
<evidence type="ECO:0000259" key="19">
    <source>
        <dbReference type="PROSITE" id="PS50222"/>
    </source>
</evidence>
<evidence type="ECO:0000256" key="7">
    <source>
        <dbReference type="ARBA" id="ARBA00022692"/>
    </source>
</evidence>
<evidence type="ECO:0000256" key="12">
    <source>
        <dbReference type="ARBA" id="ARBA00023016"/>
    </source>
</evidence>
<feature type="transmembrane region" description="Helical" evidence="17">
    <location>
        <begin position="714"/>
        <end position="738"/>
    </location>
</feature>
<keyword evidence="21" id="KW-1185">Reference proteome</keyword>
<sequence length="741" mass="82939">MPKMAKTIFRVAILLLMAVGLQGRFLRYNPWELVSDGIDHVPHESSYLLLKSSDSSTDCEHMYGFLPCTDNLPGHLFLIVVYEYLLFLGESYVSAGSEILFKILGPGFFGASAFHILGTLPEPLILLGNCISKDSSISGRYHLIFLLCVYLVSGLSGSKDVAQEQIVTGVGLLAGSTILLLTLVWGTCVIVGKCDFSKSSASKDSDGSSTSKGLPDNKRMSSLTGFGITTDLETSYTARIMVLSLIPLVIVQLPKSFNLSSGERVVIVIGLVVSIALLLMYFLYQVFQPWIQKRRLEYVKHENLVVGVLKYVQRHASGRLLTDEGAPNINVIRRIFEKIDQDADDYISPSEFKELIQEIKFGTMHMDKEDAVTDIMKEFDQDGDHKITKDEFVIGFSKWLDEAKLAFDRKRYSKKTLHDLYQVFQPWIKKRRLDNVKEQLIFEVLRYVQSHPLGSLLSNDGTPDIPSIKRLFEEFDLDGDNCLSHSELKELIQGIKFGKIQWDKDEAAAEIMRVLDTNGDHKINEDEFVNGFAKWINDANNDVANEVHQSVKSQDDFHQKTWKETDMLVQVETSGGVVDHPSWAFLKAGLLLLLGIVILSLLAEPLIETVQNFSTAASIPSFYASFVLVPLATKSREAVSAIISASRKKPRTSSLTFSEIYGGVFMNNILCLSVLLAIIYVRELTWDFTAEVLAVLIVCAIMGLVASFRSTFPVWTGFVAYLLYPLSLLLVYVLDYVLGWS</sequence>
<evidence type="ECO:0000256" key="17">
    <source>
        <dbReference type="SAM" id="Phobius"/>
    </source>
</evidence>
<feature type="domain" description="EF-hand" evidence="19">
    <location>
        <begin position="503"/>
        <end position="538"/>
    </location>
</feature>
<keyword evidence="16" id="KW-0739">Sodium transport</keyword>
<evidence type="ECO:0000256" key="13">
    <source>
        <dbReference type="ARBA" id="ARBA00023053"/>
    </source>
</evidence>
<dbReference type="SUPFAM" id="SSF47473">
    <property type="entry name" value="EF-hand"/>
    <property type="match status" value="1"/>
</dbReference>
<feature type="domain" description="EF-hand" evidence="19">
    <location>
        <begin position="463"/>
        <end position="498"/>
    </location>
</feature>
<dbReference type="InterPro" id="IPR002048">
    <property type="entry name" value="EF_hand_dom"/>
</dbReference>
<keyword evidence="8" id="KW-0479">Metal-binding</keyword>
<dbReference type="OrthoDB" id="26525at2759"/>
<dbReference type="GO" id="GO:0006874">
    <property type="term" value="P:intracellular calcium ion homeostasis"/>
    <property type="evidence" value="ECO:0007669"/>
    <property type="project" value="TreeGrafter"/>
</dbReference>
<dbReference type="FunFam" id="1.20.1420.30:FF:000019">
    <property type="entry name" value="Sodium/calcium exchanger NCL2"/>
    <property type="match status" value="1"/>
</dbReference>
<organism evidence="20 21">
    <name type="scientific">Tetracentron sinense</name>
    <name type="common">Spur-leaf</name>
    <dbReference type="NCBI Taxonomy" id="13715"/>
    <lineage>
        <taxon>Eukaryota</taxon>
        <taxon>Viridiplantae</taxon>
        <taxon>Streptophyta</taxon>
        <taxon>Embryophyta</taxon>
        <taxon>Tracheophyta</taxon>
        <taxon>Spermatophyta</taxon>
        <taxon>Magnoliopsida</taxon>
        <taxon>Trochodendrales</taxon>
        <taxon>Trochodendraceae</taxon>
        <taxon>Tetracentron</taxon>
    </lineage>
</organism>
<evidence type="ECO:0000256" key="1">
    <source>
        <dbReference type="ARBA" id="ARBA00004651"/>
    </source>
</evidence>
<dbReference type="GO" id="GO:0015369">
    <property type="term" value="F:calcium:proton antiporter activity"/>
    <property type="evidence" value="ECO:0007669"/>
    <property type="project" value="TreeGrafter"/>
</dbReference>
<feature type="signal peptide" evidence="18">
    <location>
        <begin position="1"/>
        <end position="23"/>
    </location>
</feature>
<evidence type="ECO:0000256" key="16">
    <source>
        <dbReference type="ARBA" id="ARBA00023201"/>
    </source>
</evidence>
<evidence type="ECO:0000256" key="8">
    <source>
        <dbReference type="ARBA" id="ARBA00022723"/>
    </source>
</evidence>
<evidence type="ECO:0000313" key="20">
    <source>
        <dbReference type="EMBL" id="KAF8409000.1"/>
    </source>
</evidence>
<evidence type="ECO:0000256" key="11">
    <source>
        <dbReference type="ARBA" id="ARBA00022989"/>
    </source>
</evidence>
<dbReference type="GO" id="GO:0005886">
    <property type="term" value="C:plasma membrane"/>
    <property type="evidence" value="ECO:0007669"/>
    <property type="project" value="UniProtKB-SubCell"/>
</dbReference>
<keyword evidence="10" id="KW-0106">Calcium</keyword>
<keyword evidence="11 17" id="KW-1133">Transmembrane helix</keyword>
<keyword evidence="18" id="KW-0732">Signal</keyword>
<proteinExistence type="inferred from homology"/>
<evidence type="ECO:0000256" key="15">
    <source>
        <dbReference type="ARBA" id="ARBA00023136"/>
    </source>
</evidence>
<dbReference type="SMART" id="SM00054">
    <property type="entry name" value="EFh"/>
    <property type="match status" value="4"/>
</dbReference>
<keyword evidence="9" id="KW-0677">Repeat</keyword>
<dbReference type="OMA" id="MTWEFSA"/>
<dbReference type="PANTHER" id="PTHR31503">
    <property type="entry name" value="VACUOLAR CALCIUM ION TRANSPORTER"/>
    <property type="match status" value="1"/>
</dbReference>
<keyword evidence="5" id="KW-1003">Cell membrane</keyword>
<keyword evidence="4" id="KW-0050">Antiport</keyword>
<feature type="transmembrane region" description="Helical" evidence="17">
    <location>
        <begin position="265"/>
        <end position="284"/>
    </location>
</feature>
<dbReference type="InterPro" id="IPR004713">
    <property type="entry name" value="CaH_exchang"/>
</dbReference>
<comment type="caution">
    <text evidence="20">The sequence shown here is derived from an EMBL/GenBank/DDBJ whole genome shotgun (WGS) entry which is preliminary data.</text>
</comment>
<dbReference type="GO" id="GO:0005509">
    <property type="term" value="F:calcium ion binding"/>
    <property type="evidence" value="ECO:0007669"/>
    <property type="project" value="InterPro"/>
</dbReference>
<dbReference type="Pfam" id="PF01699">
    <property type="entry name" value="Na_Ca_ex"/>
    <property type="match status" value="1"/>
</dbReference>
<dbReference type="PROSITE" id="PS00018">
    <property type="entry name" value="EF_HAND_1"/>
    <property type="match status" value="4"/>
</dbReference>
<dbReference type="CDD" id="cd00051">
    <property type="entry name" value="EFh"/>
    <property type="match status" value="2"/>
</dbReference>
<feature type="transmembrane region" description="Helical" evidence="17">
    <location>
        <begin position="100"/>
        <end position="120"/>
    </location>
</feature>
<keyword evidence="13" id="KW-0915">Sodium</keyword>
<feature type="transmembrane region" description="Helical" evidence="17">
    <location>
        <begin position="688"/>
        <end position="708"/>
    </location>
</feature>
<evidence type="ECO:0000256" key="18">
    <source>
        <dbReference type="SAM" id="SignalP"/>
    </source>
</evidence>
<evidence type="ECO:0000256" key="2">
    <source>
        <dbReference type="ARBA" id="ARBA00008170"/>
    </source>
</evidence>
<evidence type="ECO:0000256" key="14">
    <source>
        <dbReference type="ARBA" id="ARBA00023065"/>
    </source>
</evidence>
<dbReference type="InterPro" id="IPR011992">
    <property type="entry name" value="EF-hand-dom_pair"/>
</dbReference>
<dbReference type="Proteomes" id="UP000655225">
    <property type="component" value="Unassembled WGS sequence"/>
</dbReference>
<feature type="domain" description="EF-hand" evidence="19">
    <location>
        <begin position="327"/>
        <end position="362"/>
    </location>
</feature>
<keyword evidence="3" id="KW-0813">Transport</keyword>
<dbReference type="PANTHER" id="PTHR31503:SF79">
    <property type="entry name" value="CALCIUM-BINDING EF-HAND PROTEIN"/>
    <property type="match status" value="1"/>
</dbReference>
<feature type="transmembrane region" description="Helical" evidence="17">
    <location>
        <begin position="72"/>
        <end position="88"/>
    </location>
</feature>
<keyword evidence="6" id="KW-0109">Calcium transport</keyword>
<keyword evidence="7 17" id="KW-0812">Transmembrane</keyword>
<evidence type="ECO:0000256" key="10">
    <source>
        <dbReference type="ARBA" id="ARBA00022837"/>
    </source>
</evidence>
<feature type="chain" id="PRO_5032560505" description="EF-hand domain-containing protein" evidence="18">
    <location>
        <begin position="24"/>
        <end position="741"/>
    </location>
</feature>
<comment type="subcellular location">
    <subcellularLocation>
        <location evidence="1">Cell membrane</location>
        <topology evidence="1">Multi-pass membrane protein</topology>
    </subcellularLocation>
</comment>
<feature type="transmembrane region" description="Helical" evidence="17">
    <location>
        <begin position="660"/>
        <end position="681"/>
    </location>
</feature>
<evidence type="ECO:0000256" key="6">
    <source>
        <dbReference type="ARBA" id="ARBA00022568"/>
    </source>
</evidence>
<keyword evidence="15 17" id="KW-0472">Membrane</keyword>
<keyword evidence="12" id="KW-0346">Stress response</keyword>
<dbReference type="EMBL" id="JABCRI010000003">
    <property type="protein sequence ID" value="KAF8409000.1"/>
    <property type="molecule type" value="Genomic_DNA"/>
</dbReference>
<dbReference type="AlphaFoldDB" id="A0A834ZNU3"/>